<dbReference type="OrthoDB" id="196472at2"/>
<feature type="transmembrane region" description="Helical" evidence="6">
    <location>
        <begin position="196"/>
        <end position="213"/>
    </location>
</feature>
<dbReference type="KEGG" id="rfr:Rfer_0744"/>
<dbReference type="GO" id="GO:0009055">
    <property type="term" value="F:electron transfer activity"/>
    <property type="evidence" value="ECO:0007669"/>
    <property type="project" value="InterPro"/>
</dbReference>
<proteinExistence type="predicted"/>
<dbReference type="PANTHER" id="PTHR30485">
    <property type="entry name" value="NI/FE-HYDROGENASE 1 B-TYPE CYTOCHROME SUBUNIT"/>
    <property type="match status" value="1"/>
</dbReference>
<evidence type="ECO:0000313" key="9">
    <source>
        <dbReference type="Proteomes" id="UP000008332"/>
    </source>
</evidence>
<evidence type="ECO:0000259" key="7">
    <source>
        <dbReference type="Pfam" id="PF01292"/>
    </source>
</evidence>
<reference evidence="9" key="1">
    <citation type="submission" date="2006-02" db="EMBL/GenBank/DDBJ databases">
        <title>Complete sequence of chromosome of Rhodoferax ferrireducens DSM 15236.</title>
        <authorList>
            <person name="Copeland A."/>
            <person name="Lucas S."/>
            <person name="Lapidus A."/>
            <person name="Barry K."/>
            <person name="Detter J.C."/>
            <person name="Glavina del Rio T."/>
            <person name="Hammon N."/>
            <person name="Israni S."/>
            <person name="Pitluck S."/>
            <person name="Brettin T."/>
            <person name="Bruce D."/>
            <person name="Han C."/>
            <person name="Tapia R."/>
            <person name="Gilna P."/>
            <person name="Kiss H."/>
            <person name="Schmutz J."/>
            <person name="Larimer F."/>
            <person name="Land M."/>
            <person name="Kyrpides N."/>
            <person name="Ivanova N."/>
            <person name="Richardson P."/>
        </authorList>
    </citation>
    <scope>NUCLEOTIDE SEQUENCE [LARGE SCALE GENOMIC DNA]</scope>
    <source>
        <strain evidence="9">ATCC BAA-621 / DSM 15236 / T118</strain>
    </source>
</reference>
<evidence type="ECO:0000256" key="6">
    <source>
        <dbReference type="SAM" id="Phobius"/>
    </source>
</evidence>
<dbReference type="RefSeq" id="WP_011463067.1">
    <property type="nucleotide sequence ID" value="NC_007908.1"/>
</dbReference>
<feature type="transmembrane region" description="Helical" evidence="6">
    <location>
        <begin position="12"/>
        <end position="29"/>
    </location>
</feature>
<dbReference type="STRING" id="338969.Rfer_0744"/>
<sequence length="387" mass="42513">MQRTLIWDLPTRLFHWTLALSFAGAWLTSDGDQWRAIHVFLGYLMLALVGFRLLWGFAGSHFSRFASFWFGPKEALIYLQQVASGRAKRHVGHNPAGSLAIYILLALVVVVGITGVLTLGGDEQQGIVAGWASFAQIQTIKKLHDLCATLMLLVVMGHITGVVVESVLHKENLARSMVTGTKLADADTPVAKRHTGVAFLMLLLITGLALWWFDYAIDRQLDSQPGHIESVADTHEPRVKFLGRQLPDNAQWRDECGSCHAVFYPALLPARSWQKIMAEQSQHFGTDLGLDASTTAAVLAFMTANSADQHNTEAAFKIEQSIPRDATPLRITETPYWLHKHQEIAAADWASALVKSKSNCAACHSDADKGTFEDAAMQIPGPPLAKP</sequence>
<keyword evidence="3 6" id="KW-0812">Transmembrane</keyword>
<dbReference type="InterPro" id="IPR011577">
    <property type="entry name" value="Cyt_b561_bac/Ni-Hgenase"/>
</dbReference>
<name>Q220Q9_ALBFT</name>
<dbReference type="AlphaFoldDB" id="Q220Q9"/>
<dbReference type="InterPro" id="IPR018588">
    <property type="entry name" value="Dihaem_cytochrome-c"/>
</dbReference>
<evidence type="ECO:0000313" key="8">
    <source>
        <dbReference type="EMBL" id="ABD68494.1"/>
    </source>
</evidence>
<keyword evidence="5 6" id="KW-0472">Membrane</keyword>
<dbReference type="eggNOG" id="COG3658">
    <property type="taxonomic scope" value="Bacteria"/>
</dbReference>
<dbReference type="GO" id="GO:0005886">
    <property type="term" value="C:plasma membrane"/>
    <property type="evidence" value="ECO:0007669"/>
    <property type="project" value="UniProtKB-SubCell"/>
</dbReference>
<feature type="transmembrane region" description="Helical" evidence="6">
    <location>
        <begin position="35"/>
        <end position="55"/>
    </location>
</feature>
<dbReference type="InterPro" id="IPR051542">
    <property type="entry name" value="Hydrogenase_cytochrome"/>
</dbReference>
<dbReference type="InterPro" id="IPR016174">
    <property type="entry name" value="Di-haem_cyt_TM"/>
</dbReference>
<dbReference type="Proteomes" id="UP000008332">
    <property type="component" value="Chromosome"/>
</dbReference>
<organism evidence="8 9">
    <name type="scientific">Albidiferax ferrireducens (strain ATCC BAA-621 / DSM 15236 / T118)</name>
    <name type="common">Rhodoferax ferrireducens</name>
    <dbReference type="NCBI Taxonomy" id="338969"/>
    <lineage>
        <taxon>Bacteria</taxon>
        <taxon>Pseudomonadati</taxon>
        <taxon>Pseudomonadota</taxon>
        <taxon>Betaproteobacteria</taxon>
        <taxon>Burkholderiales</taxon>
        <taxon>Comamonadaceae</taxon>
        <taxon>Rhodoferax</taxon>
    </lineage>
</organism>
<gene>
    <name evidence="8" type="ordered locus">Rfer_0744</name>
</gene>
<dbReference type="Gene3D" id="1.20.950.20">
    <property type="entry name" value="Transmembrane di-heme cytochromes, Chain C"/>
    <property type="match status" value="1"/>
</dbReference>
<evidence type="ECO:0000256" key="3">
    <source>
        <dbReference type="ARBA" id="ARBA00022692"/>
    </source>
</evidence>
<keyword evidence="2" id="KW-1003">Cell membrane</keyword>
<evidence type="ECO:0000256" key="4">
    <source>
        <dbReference type="ARBA" id="ARBA00022989"/>
    </source>
</evidence>
<dbReference type="SUPFAM" id="SSF81342">
    <property type="entry name" value="Transmembrane di-heme cytochromes"/>
    <property type="match status" value="1"/>
</dbReference>
<feature type="transmembrane region" description="Helical" evidence="6">
    <location>
        <begin position="148"/>
        <end position="168"/>
    </location>
</feature>
<keyword evidence="9" id="KW-1185">Reference proteome</keyword>
<comment type="subcellular location">
    <subcellularLocation>
        <location evidence="1">Cell membrane</location>
        <topology evidence="1">Multi-pass membrane protein</topology>
    </subcellularLocation>
</comment>
<protein>
    <submittedName>
        <fullName evidence="8">Cytochrome B561</fullName>
    </submittedName>
</protein>
<feature type="domain" description="Cytochrome b561 bacterial/Ni-hydrogenase" evidence="7">
    <location>
        <begin position="7"/>
        <end position="180"/>
    </location>
</feature>
<evidence type="ECO:0000256" key="2">
    <source>
        <dbReference type="ARBA" id="ARBA00022475"/>
    </source>
</evidence>
<dbReference type="GO" id="GO:0020037">
    <property type="term" value="F:heme binding"/>
    <property type="evidence" value="ECO:0007669"/>
    <property type="project" value="TreeGrafter"/>
</dbReference>
<dbReference type="Pfam" id="PF01292">
    <property type="entry name" value="Ni_hydr_CYTB"/>
    <property type="match status" value="1"/>
</dbReference>
<dbReference type="Pfam" id="PF09626">
    <property type="entry name" value="DHC"/>
    <property type="match status" value="1"/>
</dbReference>
<dbReference type="GO" id="GO:0022904">
    <property type="term" value="P:respiratory electron transport chain"/>
    <property type="evidence" value="ECO:0007669"/>
    <property type="project" value="InterPro"/>
</dbReference>
<evidence type="ECO:0000256" key="5">
    <source>
        <dbReference type="ARBA" id="ARBA00023136"/>
    </source>
</evidence>
<accession>Q220Q9</accession>
<keyword evidence="4 6" id="KW-1133">Transmembrane helix</keyword>
<dbReference type="PANTHER" id="PTHR30485:SF2">
    <property type="entry name" value="BLL0597 PROTEIN"/>
    <property type="match status" value="1"/>
</dbReference>
<dbReference type="EMBL" id="CP000267">
    <property type="protein sequence ID" value="ABD68494.1"/>
    <property type="molecule type" value="Genomic_DNA"/>
</dbReference>
<evidence type="ECO:0000256" key="1">
    <source>
        <dbReference type="ARBA" id="ARBA00004651"/>
    </source>
</evidence>
<dbReference type="HOGENOM" id="CLU_757955_0_0_4"/>
<feature type="transmembrane region" description="Helical" evidence="6">
    <location>
        <begin position="99"/>
        <end position="119"/>
    </location>
</feature>